<dbReference type="Proteomes" id="UP000236728">
    <property type="component" value="Unassembled WGS sequence"/>
</dbReference>
<dbReference type="Pfam" id="PF13505">
    <property type="entry name" value="OMP_b-brl"/>
    <property type="match status" value="1"/>
</dbReference>
<dbReference type="EMBL" id="FNVA01000003">
    <property type="protein sequence ID" value="SEG23424.1"/>
    <property type="molecule type" value="Genomic_DNA"/>
</dbReference>
<keyword evidence="5" id="KW-1185">Reference proteome</keyword>
<protein>
    <submittedName>
        <fullName evidence="4">Opacity protein</fullName>
    </submittedName>
</protein>
<dbReference type="AlphaFoldDB" id="A0A1H5YHF8"/>
<dbReference type="RefSeq" id="WP_103933175.1">
    <property type="nucleotide sequence ID" value="NZ_FNVA01000003.1"/>
</dbReference>
<reference evidence="4 5" key="1">
    <citation type="submission" date="2016-10" db="EMBL/GenBank/DDBJ databases">
        <authorList>
            <person name="de Groot N.N."/>
        </authorList>
    </citation>
    <scope>NUCLEOTIDE SEQUENCE [LARGE SCALE GENOMIC DNA]</scope>
    <source>
        <strain evidence="4 5">DSM 22489</strain>
    </source>
</reference>
<evidence type="ECO:0000313" key="4">
    <source>
        <dbReference type="EMBL" id="SEG23424.1"/>
    </source>
</evidence>
<evidence type="ECO:0000256" key="1">
    <source>
        <dbReference type="ARBA" id="ARBA00022729"/>
    </source>
</evidence>
<dbReference type="InterPro" id="IPR011250">
    <property type="entry name" value="OMP/PagP_B-barrel"/>
</dbReference>
<dbReference type="SUPFAM" id="SSF56925">
    <property type="entry name" value="OMPA-like"/>
    <property type="match status" value="1"/>
</dbReference>
<name>A0A1H5YHF8_9BACT</name>
<evidence type="ECO:0000313" key="5">
    <source>
        <dbReference type="Proteomes" id="UP000236728"/>
    </source>
</evidence>
<sequence>MIQRISSLAIAAAFALGVIATPLAADAQAHPTASGPGSYLDAGGGVSLFESDYGQRYIGGGYVNVDMHPHWRFGLEAEGRWLRVHTDEGVTQSNYLIGPHVNIKEFGPMVVYGKFLVGGSRMVFPFNDGYGTFFTMAPGGGLDFRLGDRWTVRAPDFEYQIWQDFGTYGSLHPYGVSVGLTYRINGVDRYPKKNRPWRH</sequence>
<feature type="chain" id="PRO_5009290525" evidence="2">
    <location>
        <begin position="25"/>
        <end position="199"/>
    </location>
</feature>
<dbReference type="InterPro" id="IPR027385">
    <property type="entry name" value="Beta-barrel_OMP"/>
</dbReference>
<evidence type="ECO:0000259" key="3">
    <source>
        <dbReference type="Pfam" id="PF13505"/>
    </source>
</evidence>
<organism evidence="4 5">
    <name type="scientific">Bryocella elongata</name>
    <dbReference type="NCBI Taxonomy" id="863522"/>
    <lineage>
        <taxon>Bacteria</taxon>
        <taxon>Pseudomonadati</taxon>
        <taxon>Acidobacteriota</taxon>
        <taxon>Terriglobia</taxon>
        <taxon>Terriglobales</taxon>
        <taxon>Acidobacteriaceae</taxon>
        <taxon>Bryocella</taxon>
    </lineage>
</organism>
<evidence type="ECO:0000256" key="2">
    <source>
        <dbReference type="SAM" id="SignalP"/>
    </source>
</evidence>
<proteinExistence type="predicted"/>
<feature type="signal peptide" evidence="2">
    <location>
        <begin position="1"/>
        <end position="24"/>
    </location>
</feature>
<gene>
    <name evidence="4" type="ORF">SAMN05421819_2314</name>
</gene>
<dbReference type="OrthoDB" id="115259at2"/>
<accession>A0A1H5YHF8</accession>
<feature type="domain" description="Outer membrane protein beta-barrel" evidence="3">
    <location>
        <begin position="11"/>
        <end position="183"/>
    </location>
</feature>
<keyword evidence="1 2" id="KW-0732">Signal</keyword>